<evidence type="ECO:0000313" key="7">
    <source>
        <dbReference type="Proteomes" id="UP000765509"/>
    </source>
</evidence>
<comment type="caution">
    <text evidence="6">The sequence shown here is derived from an EMBL/GenBank/DDBJ whole genome shotgun (WGS) entry which is preliminary data.</text>
</comment>
<protein>
    <submittedName>
        <fullName evidence="6">Uncharacterized protein</fullName>
    </submittedName>
</protein>
<evidence type="ECO:0000256" key="3">
    <source>
        <dbReference type="ARBA" id="ARBA00022771"/>
    </source>
</evidence>
<dbReference type="AlphaFoldDB" id="A0A9Q3IXE4"/>
<keyword evidence="4" id="KW-0862">Zinc</keyword>
<keyword evidence="7" id="KW-1185">Reference proteome</keyword>
<dbReference type="GO" id="GO:0005634">
    <property type="term" value="C:nucleus"/>
    <property type="evidence" value="ECO:0007669"/>
    <property type="project" value="UniProtKB-SubCell"/>
</dbReference>
<evidence type="ECO:0000313" key="6">
    <source>
        <dbReference type="EMBL" id="MBW0552113.1"/>
    </source>
</evidence>
<accession>A0A9Q3IXE4</accession>
<reference evidence="6" key="1">
    <citation type="submission" date="2021-03" db="EMBL/GenBank/DDBJ databases">
        <title>Draft genome sequence of rust myrtle Austropuccinia psidii MF-1, a brazilian biotype.</title>
        <authorList>
            <person name="Quecine M.C."/>
            <person name="Pachon D.M.R."/>
            <person name="Bonatelli M.L."/>
            <person name="Correr F.H."/>
            <person name="Franceschini L.M."/>
            <person name="Leite T.F."/>
            <person name="Margarido G.R.A."/>
            <person name="Almeida C.A."/>
            <person name="Ferrarezi J.A."/>
            <person name="Labate C.A."/>
        </authorList>
    </citation>
    <scope>NUCLEOTIDE SEQUENCE</scope>
    <source>
        <strain evidence="6">MF-1</strain>
    </source>
</reference>
<organism evidence="6 7">
    <name type="scientific">Austropuccinia psidii MF-1</name>
    <dbReference type="NCBI Taxonomy" id="1389203"/>
    <lineage>
        <taxon>Eukaryota</taxon>
        <taxon>Fungi</taxon>
        <taxon>Dikarya</taxon>
        <taxon>Basidiomycota</taxon>
        <taxon>Pucciniomycotina</taxon>
        <taxon>Pucciniomycetes</taxon>
        <taxon>Pucciniales</taxon>
        <taxon>Sphaerophragmiaceae</taxon>
        <taxon>Austropuccinia</taxon>
    </lineage>
</organism>
<evidence type="ECO:0000256" key="2">
    <source>
        <dbReference type="ARBA" id="ARBA00022723"/>
    </source>
</evidence>
<evidence type="ECO:0000256" key="5">
    <source>
        <dbReference type="ARBA" id="ARBA00023242"/>
    </source>
</evidence>
<dbReference type="Proteomes" id="UP000765509">
    <property type="component" value="Unassembled WGS sequence"/>
</dbReference>
<dbReference type="InterPro" id="IPR052035">
    <property type="entry name" value="ZnF_BED_domain_contain"/>
</dbReference>
<keyword evidence="5" id="KW-0539">Nucleus</keyword>
<evidence type="ECO:0000256" key="1">
    <source>
        <dbReference type="ARBA" id="ARBA00004123"/>
    </source>
</evidence>
<proteinExistence type="predicted"/>
<name>A0A9Q3IXE4_9BASI</name>
<dbReference type="OrthoDB" id="3243659at2759"/>
<keyword evidence="3" id="KW-0863">Zinc-finger</keyword>
<dbReference type="PANTHER" id="PTHR46481:SF10">
    <property type="entry name" value="ZINC FINGER BED DOMAIN-CONTAINING PROTEIN 39"/>
    <property type="match status" value="1"/>
</dbReference>
<keyword evidence="2" id="KW-0479">Metal-binding</keyword>
<evidence type="ECO:0000256" key="4">
    <source>
        <dbReference type="ARBA" id="ARBA00022833"/>
    </source>
</evidence>
<comment type="subcellular location">
    <subcellularLocation>
        <location evidence="1">Nucleus</location>
    </subcellularLocation>
</comment>
<sequence length="130" mass="15016">MNVHLKNHLTDNLVSFTIQDQQQYAFVKSKSFQKLISTLNKDINLICETIISKQIKKIFSNDREHIFTFINSKASRFSFSTDIWSGPGGILYITLTDCYIPTDWKPFNATIGFFNLTEVHTGRKIYTTIV</sequence>
<gene>
    <name evidence="6" type="ORF">O181_091828</name>
</gene>
<dbReference type="EMBL" id="AVOT02058190">
    <property type="protein sequence ID" value="MBW0552113.1"/>
    <property type="molecule type" value="Genomic_DNA"/>
</dbReference>
<dbReference type="GO" id="GO:0008270">
    <property type="term" value="F:zinc ion binding"/>
    <property type="evidence" value="ECO:0007669"/>
    <property type="project" value="UniProtKB-KW"/>
</dbReference>
<dbReference type="PANTHER" id="PTHR46481">
    <property type="entry name" value="ZINC FINGER BED DOMAIN-CONTAINING PROTEIN 4"/>
    <property type="match status" value="1"/>
</dbReference>